<reference evidence="3 4" key="1">
    <citation type="submission" date="2019-03" db="EMBL/GenBank/DDBJ databases">
        <title>Freshwater and sediment microbial communities from various areas in North America, analyzing microbe dynamics in response to fracking.</title>
        <authorList>
            <person name="Lamendella R."/>
        </authorList>
    </citation>
    <scope>NUCLEOTIDE SEQUENCE [LARGE SCALE GENOMIC DNA]</scope>
    <source>
        <strain evidence="3 4">6_TX</strain>
    </source>
</reference>
<keyword evidence="1" id="KW-1133">Transmembrane helix</keyword>
<dbReference type="GO" id="GO:0008610">
    <property type="term" value="P:lipid biosynthetic process"/>
    <property type="evidence" value="ECO:0007669"/>
    <property type="project" value="UniProtKB-ARBA"/>
</dbReference>
<protein>
    <submittedName>
        <fullName evidence="3">Fatty acid desaturase</fullName>
    </submittedName>
</protein>
<proteinExistence type="predicted"/>
<dbReference type="OrthoDB" id="9800167at2"/>
<name>A0A4R8FIK8_9GAMM</name>
<keyword evidence="1" id="KW-0472">Membrane</keyword>
<dbReference type="InterPro" id="IPR012171">
    <property type="entry name" value="Fatty_acid_desaturase"/>
</dbReference>
<gene>
    <name evidence="3" type="ORF">DFO67_12425</name>
</gene>
<keyword evidence="1" id="KW-0812">Transmembrane</keyword>
<dbReference type="Pfam" id="PF00487">
    <property type="entry name" value="FA_desaturase"/>
    <property type="match status" value="1"/>
</dbReference>
<sequence length="347" mass="40934">MSLNEQQSNFEPVEIKRQIRTLTSLDNWHCLLYLLKDYLIIGACITLCFTVSWWLYPLAWLVIGTRQRGLANLLHAASHNTLAKNRYWNFVAGTVLSGYLVGQKYVLYCYTHVTQHHGHLGDPAHDPDYQQHLAAGLYKKRTKAEFVWAYVAKAFLGLKIPQYLSYVCRDRFFGRVPARYDNRIVSQRFDNWLFALFWVGIFTVSSFLGIVHWLLLFWLFPLMSSAMIIGWFIEMAEHFPLVREPRSRLYLTRNRNGNRFELLFTGVHHDNYHLEHHLNPNVPMWHLPQSQAVRLQNPIYRRWDEQWGGIFTKCDRKPTRKTFYEYIFSEEANILHDDYPTGGALDG</sequence>
<dbReference type="PANTHER" id="PTHR19353:SF19">
    <property type="entry name" value="DELTA(5) FATTY ACID DESATURASE C-RELATED"/>
    <property type="match status" value="1"/>
</dbReference>
<dbReference type="EMBL" id="SOEC01000024">
    <property type="protein sequence ID" value="TDX23708.1"/>
    <property type="molecule type" value="Genomic_DNA"/>
</dbReference>
<feature type="transmembrane region" description="Helical" evidence="1">
    <location>
        <begin position="38"/>
        <end position="63"/>
    </location>
</feature>
<dbReference type="AlphaFoldDB" id="A0A4R8FIK8"/>
<dbReference type="GO" id="GO:0016020">
    <property type="term" value="C:membrane"/>
    <property type="evidence" value="ECO:0007669"/>
    <property type="project" value="TreeGrafter"/>
</dbReference>
<feature type="transmembrane region" description="Helical" evidence="1">
    <location>
        <begin position="192"/>
        <end position="210"/>
    </location>
</feature>
<dbReference type="GO" id="GO:0016717">
    <property type="term" value="F:oxidoreductase activity, acting on paired donors, with oxidation of a pair of donors resulting in the reduction of molecular oxygen to two molecules of water"/>
    <property type="evidence" value="ECO:0007669"/>
    <property type="project" value="TreeGrafter"/>
</dbReference>
<evidence type="ECO:0000259" key="2">
    <source>
        <dbReference type="Pfam" id="PF00487"/>
    </source>
</evidence>
<dbReference type="CDD" id="cd03510">
    <property type="entry name" value="Rhizobitoxine-FADS-like"/>
    <property type="match status" value="1"/>
</dbReference>
<organism evidence="3 4">
    <name type="scientific">Modicisalibacter xianhensis</name>
    <dbReference type="NCBI Taxonomy" id="442341"/>
    <lineage>
        <taxon>Bacteria</taxon>
        <taxon>Pseudomonadati</taxon>
        <taxon>Pseudomonadota</taxon>
        <taxon>Gammaproteobacteria</taxon>
        <taxon>Oceanospirillales</taxon>
        <taxon>Halomonadaceae</taxon>
        <taxon>Modicisalibacter</taxon>
    </lineage>
</organism>
<feature type="transmembrane region" description="Helical" evidence="1">
    <location>
        <begin position="216"/>
        <end position="233"/>
    </location>
</feature>
<dbReference type="InterPro" id="IPR005804">
    <property type="entry name" value="FA_desaturase_dom"/>
</dbReference>
<comment type="caution">
    <text evidence="3">The sequence shown here is derived from an EMBL/GenBank/DDBJ whole genome shotgun (WGS) entry which is preliminary data.</text>
</comment>
<dbReference type="Proteomes" id="UP000294489">
    <property type="component" value="Unassembled WGS sequence"/>
</dbReference>
<evidence type="ECO:0000256" key="1">
    <source>
        <dbReference type="SAM" id="Phobius"/>
    </source>
</evidence>
<evidence type="ECO:0000313" key="3">
    <source>
        <dbReference type="EMBL" id="TDX23708.1"/>
    </source>
</evidence>
<dbReference type="PANTHER" id="PTHR19353">
    <property type="entry name" value="FATTY ACID DESATURASE 2"/>
    <property type="match status" value="1"/>
</dbReference>
<accession>A0A4R8FIK8</accession>
<dbReference type="RefSeq" id="WP_134020579.1">
    <property type="nucleotide sequence ID" value="NZ_SOEC01000024.1"/>
</dbReference>
<feature type="domain" description="Fatty acid desaturase" evidence="2">
    <location>
        <begin position="52"/>
        <end position="291"/>
    </location>
</feature>
<evidence type="ECO:0000313" key="4">
    <source>
        <dbReference type="Proteomes" id="UP000294489"/>
    </source>
</evidence>